<evidence type="ECO:0000256" key="2">
    <source>
        <dbReference type="ARBA" id="ARBA00022741"/>
    </source>
</evidence>
<dbReference type="GO" id="GO:0000166">
    <property type="term" value="F:nucleotide binding"/>
    <property type="evidence" value="ECO:0007669"/>
    <property type="project" value="UniProtKB-KW"/>
</dbReference>
<keyword evidence="1" id="KW-0677">Repeat</keyword>
<feature type="domain" description="Disease resistance N-terminal" evidence="4">
    <location>
        <begin position="14"/>
        <end position="102"/>
    </location>
</feature>
<dbReference type="InterPro" id="IPR056789">
    <property type="entry name" value="LRR_R13L1-DRL21"/>
</dbReference>
<dbReference type="Gene3D" id="1.20.5.4130">
    <property type="match status" value="1"/>
</dbReference>
<sequence>MLPFSLEVLFGIGVMSAIQQVLFERISPRMNLWEFLQRHELTETRFQNLMTTMLKVNAVLSDAEEKQITNLFVRQWLDELKDTTYHTADFLDEIHSLALAKSQGSDSPYLKKLVQKHIPKLKEMTDKLENIAKHKDVLGLKASFSGKPSPRLQLTSLVDETEGQGGSSIKELGELLHLGGKLSILQLQNVGDAKDAEDADLKKKKNIKELEFSWSRTDRADEGTNQTTILENLHPPENIEKLSIKGECRLLQFEDTMDYPQLQDLSIKSCDFLKKLTLNFSSHLKTLKIHDCGYLRFLKISDNLHQDLNFFRELEIIKCPYLEIFSGRGLPAPNLTSFSVSSCNSLRSMPLQMCTLLASLQTLDISGCPKLVFFPNGGLPPSLQILTIKNCVNLTPQNAWGLRNMTSLICLTIECAYANVTSFPDEHLLPASLTCLQIIGFPGLITLNLSGLRHLTLLKSLEIHSCNRLQFLSGDWRLPSSLSSLKIVGCSSQLTEQCQRVGGIYWDKISHIETQSITATN</sequence>
<evidence type="ECO:0000259" key="5">
    <source>
        <dbReference type="Pfam" id="PF25019"/>
    </source>
</evidence>
<evidence type="ECO:0000313" key="6">
    <source>
        <dbReference type="EMBL" id="KAK0573909.1"/>
    </source>
</evidence>
<dbReference type="Pfam" id="PF18052">
    <property type="entry name" value="Rx_N"/>
    <property type="match status" value="1"/>
</dbReference>
<keyword evidence="7" id="KW-1185">Reference proteome</keyword>
<reference evidence="6" key="1">
    <citation type="journal article" date="2022" name="Plant J.">
        <title>Strategies of tolerance reflected in two North American maple genomes.</title>
        <authorList>
            <person name="McEvoy S.L."/>
            <person name="Sezen U.U."/>
            <person name="Trouern-Trend A."/>
            <person name="McMahon S.M."/>
            <person name="Schaberg P.G."/>
            <person name="Yang J."/>
            <person name="Wegrzyn J.L."/>
            <person name="Swenson N.G."/>
        </authorList>
    </citation>
    <scope>NUCLEOTIDE SEQUENCE</scope>
    <source>
        <strain evidence="6">NS2018</strain>
    </source>
</reference>
<evidence type="ECO:0000256" key="1">
    <source>
        <dbReference type="ARBA" id="ARBA00022737"/>
    </source>
</evidence>
<dbReference type="SUPFAM" id="SSF52058">
    <property type="entry name" value="L domain-like"/>
    <property type="match status" value="1"/>
</dbReference>
<dbReference type="InterPro" id="IPR032675">
    <property type="entry name" value="LRR_dom_sf"/>
</dbReference>
<keyword evidence="3" id="KW-0611">Plant defense</keyword>
<dbReference type="PANTHER" id="PTHR47186">
    <property type="entry name" value="LEUCINE-RICH REPEAT-CONTAINING PROTEIN 57"/>
    <property type="match status" value="1"/>
</dbReference>
<dbReference type="InterPro" id="IPR041118">
    <property type="entry name" value="Rx_N"/>
</dbReference>
<dbReference type="PANTHER" id="PTHR47186:SF28">
    <property type="entry name" value="TIR-NBS-LRR TYPE DISEASE RESISTANCE-LIKE PROTEIN"/>
    <property type="match status" value="1"/>
</dbReference>
<protein>
    <recommendedName>
        <fullName evidence="8">Rx N-terminal domain-containing protein</fullName>
    </recommendedName>
</protein>
<name>A0AA39UTI9_ACESA</name>
<feature type="domain" description="R13L1/DRL21-like LRR repeat region" evidence="5">
    <location>
        <begin position="169"/>
        <end position="292"/>
    </location>
</feature>
<evidence type="ECO:0000256" key="3">
    <source>
        <dbReference type="ARBA" id="ARBA00022821"/>
    </source>
</evidence>
<accession>A0AA39UTI9</accession>
<dbReference type="Pfam" id="PF25019">
    <property type="entry name" value="LRR_R13L1-DRL21"/>
    <property type="match status" value="1"/>
</dbReference>
<comment type="caution">
    <text evidence="6">The sequence shown here is derived from an EMBL/GenBank/DDBJ whole genome shotgun (WGS) entry which is preliminary data.</text>
</comment>
<evidence type="ECO:0000259" key="4">
    <source>
        <dbReference type="Pfam" id="PF18052"/>
    </source>
</evidence>
<dbReference type="Proteomes" id="UP001168877">
    <property type="component" value="Unassembled WGS sequence"/>
</dbReference>
<dbReference type="EMBL" id="JAUESC010000387">
    <property type="protein sequence ID" value="KAK0573909.1"/>
    <property type="molecule type" value="Genomic_DNA"/>
</dbReference>
<evidence type="ECO:0008006" key="8">
    <source>
        <dbReference type="Google" id="ProtNLM"/>
    </source>
</evidence>
<evidence type="ECO:0000313" key="7">
    <source>
        <dbReference type="Proteomes" id="UP001168877"/>
    </source>
</evidence>
<proteinExistence type="predicted"/>
<organism evidence="6 7">
    <name type="scientific">Acer saccharum</name>
    <name type="common">Sugar maple</name>
    <dbReference type="NCBI Taxonomy" id="4024"/>
    <lineage>
        <taxon>Eukaryota</taxon>
        <taxon>Viridiplantae</taxon>
        <taxon>Streptophyta</taxon>
        <taxon>Embryophyta</taxon>
        <taxon>Tracheophyta</taxon>
        <taxon>Spermatophyta</taxon>
        <taxon>Magnoliopsida</taxon>
        <taxon>eudicotyledons</taxon>
        <taxon>Gunneridae</taxon>
        <taxon>Pentapetalae</taxon>
        <taxon>rosids</taxon>
        <taxon>malvids</taxon>
        <taxon>Sapindales</taxon>
        <taxon>Sapindaceae</taxon>
        <taxon>Hippocastanoideae</taxon>
        <taxon>Acereae</taxon>
        <taxon>Acer</taxon>
    </lineage>
</organism>
<dbReference type="AlphaFoldDB" id="A0AA39UTI9"/>
<gene>
    <name evidence="6" type="ORF">LWI29_015372</name>
</gene>
<keyword evidence="2" id="KW-0547">Nucleotide-binding</keyword>
<reference evidence="6" key="2">
    <citation type="submission" date="2023-06" db="EMBL/GenBank/DDBJ databases">
        <authorList>
            <person name="Swenson N.G."/>
            <person name="Wegrzyn J.L."/>
            <person name="Mcevoy S.L."/>
        </authorList>
    </citation>
    <scope>NUCLEOTIDE SEQUENCE</scope>
    <source>
        <strain evidence="6">NS2018</strain>
        <tissue evidence="6">Leaf</tissue>
    </source>
</reference>
<dbReference type="GO" id="GO:0006952">
    <property type="term" value="P:defense response"/>
    <property type="evidence" value="ECO:0007669"/>
    <property type="project" value="UniProtKB-KW"/>
</dbReference>
<dbReference type="Gene3D" id="3.80.10.10">
    <property type="entry name" value="Ribonuclease Inhibitor"/>
    <property type="match status" value="2"/>
</dbReference>